<sequence length="160" mass="17747">MASTTSTIAFGDARSSVQAHTINGSVEFHLQPELENSLGRLPHATDAPFNSYAAQHERVCLPDTRVDLLREIHSWAGGPDERCIFWLRGLAGTGKSTIAQTVARSYYPPHGQNLPYTGHIEMANRSFAPTSDEHQRRSDLYVDLYGDLISCGFLMKLLDN</sequence>
<dbReference type="OrthoDB" id="674604at2759"/>
<evidence type="ECO:0000313" key="4">
    <source>
        <dbReference type="Proteomes" id="UP000800036"/>
    </source>
</evidence>
<evidence type="ECO:0000259" key="2">
    <source>
        <dbReference type="Pfam" id="PF24883"/>
    </source>
</evidence>
<reference evidence="3" key="1">
    <citation type="journal article" date="2020" name="Stud. Mycol.">
        <title>101 Dothideomycetes genomes: a test case for predicting lifestyles and emergence of pathogens.</title>
        <authorList>
            <person name="Haridas S."/>
            <person name="Albert R."/>
            <person name="Binder M."/>
            <person name="Bloem J."/>
            <person name="Labutti K."/>
            <person name="Salamov A."/>
            <person name="Andreopoulos B."/>
            <person name="Baker S."/>
            <person name="Barry K."/>
            <person name="Bills G."/>
            <person name="Bluhm B."/>
            <person name="Cannon C."/>
            <person name="Castanera R."/>
            <person name="Culley D."/>
            <person name="Daum C."/>
            <person name="Ezra D."/>
            <person name="Gonzalez J."/>
            <person name="Henrissat B."/>
            <person name="Kuo A."/>
            <person name="Liang C."/>
            <person name="Lipzen A."/>
            <person name="Lutzoni F."/>
            <person name="Magnuson J."/>
            <person name="Mondo S."/>
            <person name="Nolan M."/>
            <person name="Ohm R."/>
            <person name="Pangilinan J."/>
            <person name="Park H.-J."/>
            <person name="Ramirez L."/>
            <person name="Alfaro M."/>
            <person name="Sun H."/>
            <person name="Tritt A."/>
            <person name="Yoshinaga Y."/>
            <person name="Zwiers L.-H."/>
            <person name="Turgeon B."/>
            <person name="Goodwin S."/>
            <person name="Spatafora J."/>
            <person name="Crous P."/>
            <person name="Grigoriev I."/>
        </authorList>
    </citation>
    <scope>NUCLEOTIDE SEQUENCE</scope>
    <source>
        <strain evidence="3">CBS 107.79</strain>
    </source>
</reference>
<protein>
    <recommendedName>
        <fullName evidence="2">Nephrocystin 3-like N-terminal domain-containing protein</fullName>
    </recommendedName>
</protein>
<keyword evidence="1" id="KW-0677">Repeat</keyword>
<name>A0A6A5UT08_9PLEO</name>
<dbReference type="InterPro" id="IPR056884">
    <property type="entry name" value="NPHP3-like_N"/>
</dbReference>
<dbReference type="Pfam" id="PF24883">
    <property type="entry name" value="NPHP3_N"/>
    <property type="match status" value="1"/>
</dbReference>
<feature type="domain" description="Nephrocystin 3-like N-terminal" evidence="2">
    <location>
        <begin position="71"/>
        <end position="106"/>
    </location>
</feature>
<keyword evidence="4" id="KW-1185">Reference proteome</keyword>
<dbReference type="EMBL" id="ML976727">
    <property type="protein sequence ID" value="KAF1967814.1"/>
    <property type="molecule type" value="Genomic_DNA"/>
</dbReference>
<organism evidence="3 4">
    <name type="scientific">Bimuria novae-zelandiae CBS 107.79</name>
    <dbReference type="NCBI Taxonomy" id="1447943"/>
    <lineage>
        <taxon>Eukaryota</taxon>
        <taxon>Fungi</taxon>
        <taxon>Dikarya</taxon>
        <taxon>Ascomycota</taxon>
        <taxon>Pezizomycotina</taxon>
        <taxon>Dothideomycetes</taxon>
        <taxon>Pleosporomycetidae</taxon>
        <taxon>Pleosporales</taxon>
        <taxon>Massarineae</taxon>
        <taxon>Didymosphaeriaceae</taxon>
        <taxon>Bimuria</taxon>
    </lineage>
</organism>
<gene>
    <name evidence="3" type="ORF">BU23DRAFT_558979</name>
</gene>
<dbReference type="Proteomes" id="UP000800036">
    <property type="component" value="Unassembled WGS sequence"/>
</dbReference>
<evidence type="ECO:0000256" key="1">
    <source>
        <dbReference type="ARBA" id="ARBA00022737"/>
    </source>
</evidence>
<dbReference type="AlphaFoldDB" id="A0A6A5UT08"/>
<accession>A0A6A5UT08</accession>
<proteinExistence type="predicted"/>
<evidence type="ECO:0000313" key="3">
    <source>
        <dbReference type="EMBL" id="KAF1967814.1"/>
    </source>
</evidence>